<dbReference type="EMBL" id="LPIX01000083">
    <property type="protein sequence ID" value="KWD97540.1"/>
    <property type="molecule type" value="Genomic_DNA"/>
</dbReference>
<evidence type="ECO:0000313" key="2">
    <source>
        <dbReference type="Proteomes" id="UP000062998"/>
    </source>
</evidence>
<accession>A0A107FI40</accession>
<organism evidence="1 2">
    <name type="scientific">Burkholderia ubonensis</name>
    <dbReference type="NCBI Taxonomy" id="101571"/>
    <lineage>
        <taxon>Bacteria</taxon>
        <taxon>Pseudomonadati</taxon>
        <taxon>Pseudomonadota</taxon>
        <taxon>Betaproteobacteria</taxon>
        <taxon>Burkholderiales</taxon>
        <taxon>Burkholderiaceae</taxon>
        <taxon>Burkholderia</taxon>
        <taxon>Burkholderia cepacia complex</taxon>
    </lineage>
</organism>
<name>A0A107FI40_9BURK</name>
<dbReference type="Proteomes" id="UP000062998">
    <property type="component" value="Unassembled WGS sequence"/>
</dbReference>
<evidence type="ECO:0000313" key="1">
    <source>
        <dbReference type="EMBL" id="KWD97540.1"/>
    </source>
</evidence>
<dbReference type="RefSeq" id="WP_060326285.1">
    <property type="nucleotide sequence ID" value="NZ_LPIU01000098.1"/>
</dbReference>
<protein>
    <submittedName>
        <fullName evidence="1">Uncharacterized protein</fullName>
    </submittedName>
</protein>
<gene>
    <name evidence="1" type="ORF">WL73_21490</name>
</gene>
<proteinExistence type="predicted"/>
<dbReference type="OrthoDB" id="9089868at2"/>
<reference evidence="1 2" key="1">
    <citation type="submission" date="2015-11" db="EMBL/GenBank/DDBJ databases">
        <title>Expanding the genomic diversity of Burkholderia species for the development of highly accurate diagnostics.</title>
        <authorList>
            <person name="Sahl J."/>
            <person name="Keim P."/>
            <person name="Wagner D."/>
        </authorList>
    </citation>
    <scope>NUCLEOTIDE SEQUENCE [LARGE SCALE GENOMIC DNA]</scope>
    <source>
        <strain evidence="1 2">MSMB2167WGS</strain>
    </source>
</reference>
<comment type="caution">
    <text evidence="1">The sequence shown here is derived from an EMBL/GenBank/DDBJ whole genome shotgun (WGS) entry which is preliminary data.</text>
</comment>
<dbReference type="AlphaFoldDB" id="A0A107FI40"/>
<sequence length="87" mass="9207">MPSTQVRPIQLGNEGGTTINRAGTVRTALAVAFVFGVLDDLLTSTKLLVTGKLLASGNLMRQVVEGIAMAALCSIDELLVSLRRVPR</sequence>